<gene>
    <name evidence="1" type="ORF">GCM10012289_05170</name>
</gene>
<dbReference type="RefSeq" id="WP_189122264.1">
    <property type="nucleotide sequence ID" value="NZ_BMNH01000001.1"/>
</dbReference>
<reference evidence="1" key="1">
    <citation type="journal article" date="2014" name="Int. J. Syst. Evol. Microbiol.">
        <title>Complete genome sequence of Corynebacterium casei LMG S-19264T (=DSM 44701T), isolated from a smear-ripened cheese.</title>
        <authorList>
            <consortium name="US DOE Joint Genome Institute (JGI-PGF)"/>
            <person name="Walter F."/>
            <person name="Albersmeier A."/>
            <person name="Kalinowski J."/>
            <person name="Ruckert C."/>
        </authorList>
    </citation>
    <scope>NUCLEOTIDE SEQUENCE</scope>
    <source>
        <strain evidence="1">CGMCC 4.7368</strain>
    </source>
</reference>
<dbReference type="AlphaFoldDB" id="A0A917YNR0"/>
<comment type="caution">
    <text evidence="1">The sequence shown here is derived from an EMBL/GenBank/DDBJ whole genome shotgun (WGS) entry which is preliminary data.</text>
</comment>
<protein>
    <submittedName>
        <fullName evidence="1">Uncharacterized protein</fullName>
    </submittedName>
</protein>
<name>A0A917YNR0_9ACTN</name>
<keyword evidence="2" id="KW-1185">Reference proteome</keyword>
<organism evidence="1 2">
    <name type="scientific">Nonomuraea cavernae</name>
    <dbReference type="NCBI Taxonomy" id="2045107"/>
    <lineage>
        <taxon>Bacteria</taxon>
        <taxon>Bacillati</taxon>
        <taxon>Actinomycetota</taxon>
        <taxon>Actinomycetes</taxon>
        <taxon>Streptosporangiales</taxon>
        <taxon>Streptosporangiaceae</taxon>
        <taxon>Nonomuraea</taxon>
    </lineage>
</organism>
<sequence>MDKKIVRLDDLSDELTAIDEVDLGLVTGGRPMERCYHTAGTEGRPSDGWVSDY</sequence>
<accession>A0A917YNR0</accession>
<dbReference type="Proteomes" id="UP000646523">
    <property type="component" value="Unassembled WGS sequence"/>
</dbReference>
<proteinExistence type="predicted"/>
<evidence type="ECO:0000313" key="1">
    <source>
        <dbReference type="EMBL" id="GGO61882.1"/>
    </source>
</evidence>
<reference evidence="1" key="2">
    <citation type="submission" date="2020-09" db="EMBL/GenBank/DDBJ databases">
        <authorList>
            <person name="Sun Q."/>
            <person name="Zhou Y."/>
        </authorList>
    </citation>
    <scope>NUCLEOTIDE SEQUENCE</scope>
    <source>
        <strain evidence="1">CGMCC 4.7368</strain>
    </source>
</reference>
<dbReference type="EMBL" id="BMNH01000001">
    <property type="protein sequence ID" value="GGO61882.1"/>
    <property type="molecule type" value="Genomic_DNA"/>
</dbReference>
<evidence type="ECO:0000313" key="2">
    <source>
        <dbReference type="Proteomes" id="UP000646523"/>
    </source>
</evidence>